<dbReference type="STRING" id="641238.SAMN04490244_10743"/>
<dbReference type="AlphaFoldDB" id="A0A1H9VE16"/>
<keyword evidence="3" id="KW-1185">Reference proteome</keyword>
<dbReference type="Gene3D" id="3.30.750.70">
    <property type="entry name" value="4-hydroxybutyrate coenzyme like domains"/>
    <property type="match status" value="2"/>
</dbReference>
<dbReference type="InterPro" id="IPR046433">
    <property type="entry name" value="ActCoA_hydro"/>
</dbReference>
<dbReference type="Proteomes" id="UP000198885">
    <property type="component" value="Unassembled WGS sequence"/>
</dbReference>
<dbReference type="InterPro" id="IPR037171">
    <property type="entry name" value="NagB/RpiA_transferase-like"/>
</dbReference>
<gene>
    <name evidence="2" type="ORF">SAMN04490244_10743</name>
</gene>
<dbReference type="PANTHER" id="PTHR21432">
    <property type="entry name" value="ACETYL-COA HYDROLASE-RELATED"/>
    <property type="match status" value="1"/>
</dbReference>
<dbReference type="PANTHER" id="PTHR21432:SF20">
    <property type="entry name" value="ACETYL-COA HYDROLASE"/>
    <property type="match status" value="1"/>
</dbReference>
<dbReference type="SUPFAM" id="SSF100950">
    <property type="entry name" value="NagB/RpiA/CoA transferase-like"/>
    <property type="match status" value="1"/>
</dbReference>
<keyword evidence="2" id="KW-0378">Hydrolase</keyword>
<protein>
    <submittedName>
        <fullName evidence="2">Acyl-CoA hydrolase</fullName>
    </submittedName>
</protein>
<dbReference type="Gene3D" id="3.40.1080.20">
    <property type="entry name" value="Acetyl-CoA hydrolase/transferase C-terminal domain"/>
    <property type="match status" value="1"/>
</dbReference>
<dbReference type="GO" id="GO:0006083">
    <property type="term" value="P:acetate metabolic process"/>
    <property type="evidence" value="ECO:0007669"/>
    <property type="project" value="InterPro"/>
</dbReference>
<name>A0A1H9VE16_9RHOB</name>
<dbReference type="InterPro" id="IPR026888">
    <property type="entry name" value="AcetylCoA_hyd_C"/>
</dbReference>
<evidence type="ECO:0000259" key="1">
    <source>
        <dbReference type="Pfam" id="PF13336"/>
    </source>
</evidence>
<dbReference type="Gene3D" id="3.40.1080.10">
    <property type="entry name" value="Glutaconate Coenzyme A-transferase"/>
    <property type="match status" value="1"/>
</dbReference>
<reference evidence="2 3" key="1">
    <citation type="submission" date="2016-10" db="EMBL/GenBank/DDBJ databases">
        <authorList>
            <person name="de Groot N.N."/>
        </authorList>
    </citation>
    <scope>NUCLEOTIDE SEQUENCE [LARGE SCALE GENOMIC DNA]</scope>
    <source>
        <strain evidence="2 3">DSM 23042</strain>
    </source>
</reference>
<proteinExistence type="predicted"/>
<sequence length="608" mass="66196">MAAKIIDRLGKDVRLGLPLGLGKPVTLLNALTRRAVADPSIRLSIFTALTLERPAPSSDMEQRFLGPAMDRLFGAYPQIEYARMLRDGTLPANIEVREFFFMAGRWLGVDQAQRNYISVNYVDALELLLAHEPNLVMQLVASDGDRLSLSCNTDISVDVLSRRRAGDVEFLFCCELNPELPFLGGDAAIPLAEADMLLEPPEPFELFSALKRPVGDTEHAIALHVSRLIPDGGTLQIGIGEIGDAVAHALLLRHDGRIAPIRAACPFPDDGFDESGPFSEGLYSVTEMLVDGLLQLFDAGVIKREVDGAAIHAGFFVESREFYARLREMPPDRRAKIAMKPVSFTNQLYGDETAKRAARRDARFVNAAMKATLLGAVVSDAREDGQVVSGVGGQHDFVSQAFALDGGRSVIVLPATRQKAGSVESNIVWSRENETLPRPLRDIVVTEYGIADLRGRTDAEAIAAMIQIADSRFQAELLDKAKSAGKIAPDYELPPAHGRNLPGTVTEWLAPFREDALPDFPFGSAFDATERRLLPALSVLGQAQGSRRAMLRLALKGRRGGATADDCLRRMGLDRAEGLRERVIAAALKGALREVERQGEGPKRSGSD</sequence>
<accession>A0A1H9VE16</accession>
<feature type="domain" description="Acetyl-CoA hydrolase/transferase C-terminal" evidence="1">
    <location>
        <begin position="320"/>
        <end position="481"/>
    </location>
</feature>
<evidence type="ECO:0000313" key="3">
    <source>
        <dbReference type="Proteomes" id="UP000198885"/>
    </source>
</evidence>
<dbReference type="EMBL" id="FOGU01000007">
    <property type="protein sequence ID" value="SES19902.1"/>
    <property type="molecule type" value="Genomic_DNA"/>
</dbReference>
<dbReference type="Pfam" id="PF13336">
    <property type="entry name" value="AcetylCoA_hyd_C"/>
    <property type="match status" value="1"/>
</dbReference>
<evidence type="ECO:0000313" key="2">
    <source>
        <dbReference type="EMBL" id="SES19902.1"/>
    </source>
</evidence>
<dbReference type="GO" id="GO:0008775">
    <property type="term" value="F:acetate CoA-transferase activity"/>
    <property type="evidence" value="ECO:0007669"/>
    <property type="project" value="InterPro"/>
</dbReference>
<organism evidence="2 3">
    <name type="scientific">Tranquillimonas rosea</name>
    <dbReference type="NCBI Taxonomy" id="641238"/>
    <lineage>
        <taxon>Bacteria</taxon>
        <taxon>Pseudomonadati</taxon>
        <taxon>Pseudomonadota</taxon>
        <taxon>Alphaproteobacteria</taxon>
        <taxon>Rhodobacterales</taxon>
        <taxon>Roseobacteraceae</taxon>
        <taxon>Tranquillimonas</taxon>
    </lineage>
</organism>
<dbReference type="GO" id="GO:0016787">
    <property type="term" value="F:hydrolase activity"/>
    <property type="evidence" value="ECO:0007669"/>
    <property type="project" value="UniProtKB-KW"/>
</dbReference>
<dbReference type="RefSeq" id="WP_235859866.1">
    <property type="nucleotide sequence ID" value="NZ_FOGU01000007.1"/>
</dbReference>
<dbReference type="InterPro" id="IPR038460">
    <property type="entry name" value="AcetylCoA_hyd_C_sf"/>
</dbReference>